<comment type="similarity">
    <text evidence="1">Belongs to the outer membrane porin (Opr) (TC 1.B.25) family.</text>
</comment>
<gene>
    <name evidence="4" type="ORF">F753_19785</name>
</gene>
<keyword evidence="3" id="KW-0732">Signal</keyword>
<dbReference type="PANTHER" id="PTHR34596:SF2">
    <property type="entry name" value="CHITOPORIN"/>
    <property type="match status" value="1"/>
</dbReference>
<evidence type="ECO:0000256" key="1">
    <source>
        <dbReference type="ARBA" id="ARBA00009075"/>
    </source>
</evidence>
<comment type="caution">
    <text evidence="4">The sequence shown here is derived from an EMBL/GenBank/DDBJ whole genome shotgun (WGS) entry which is preliminary data.</text>
</comment>
<accession>V4Q4P2</accession>
<evidence type="ECO:0000256" key="3">
    <source>
        <dbReference type="ARBA" id="ARBA00022729"/>
    </source>
</evidence>
<keyword evidence="2" id="KW-0813">Transport</keyword>
<sequence>MCGLAVAAAFSQTALASQQSEAQGFIQDSSFNLLNRAFYFNRDFRNGGFNGAGTNANKPGQENGYREEAAYGIMGFYESGFTQGTVGFGVDAYGFLGIRLDGGGGRTGTLLAPIGSDGEPERDWSEAGGVVKLRVSNTVLKFGEQQFANPVVGTGDARLLPETATGFFLSSEEIEGVSLDAGHITAMNAFNSSNSDDELLIQYAGDVGDSISWAGLTYAPAESLSLSLYGSQVEDTWRRYYAGLAYTLDLAAC</sequence>
<evidence type="ECO:0008006" key="6">
    <source>
        <dbReference type="Google" id="ProtNLM"/>
    </source>
</evidence>
<evidence type="ECO:0000256" key="2">
    <source>
        <dbReference type="ARBA" id="ARBA00022448"/>
    </source>
</evidence>
<protein>
    <recommendedName>
        <fullName evidence="6">Porin domain-containing protein</fullName>
    </recommendedName>
</protein>
<dbReference type="PANTHER" id="PTHR34596">
    <property type="entry name" value="CHITOPORIN"/>
    <property type="match status" value="1"/>
</dbReference>
<dbReference type="GO" id="GO:0016020">
    <property type="term" value="C:membrane"/>
    <property type="evidence" value="ECO:0007669"/>
    <property type="project" value="InterPro"/>
</dbReference>
<dbReference type="EMBL" id="AOFQ01000059">
    <property type="protein sequence ID" value="ESQ97669.1"/>
    <property type="molecule type" value="Genomic_DNA"/>
</dbReference>
<proteinExistence type="inferred from homology"/>
<evidence type="ECO:0000313" key="5">
    <source>
        <dbReference type="Proteomes" id="UP000017822"/>
    </source>
</evidence>
<name>V4Q4P2_STUCH</name>
<organism evidence="4 5">
    <name type="scientific">Stutzerimonas chloritidismutans AW-1</name>
    <dbReference type="NCBI Taxonomy" id="1263865"/>
    <lineage>
        <taxon>Bacteria</taxon>
        <taxon>Pseudomonadati</taxon>
        <taxon>Pseudomonadota</taxon>
        <taxon>Gammaproteobacteria</taxon>
        <taxon>Pseudomonadales</taxon>
        <taxon>Pseudomonadaceae</taxon>
        <taxon>Stutzerimonas</taxon>
    </lineage>
</organism>
<dbReference type="GO" id="GO:0015288">
    <property type="term" value="F:porin activity"/>
    <property type="evidence" value="ECO:0007669"/>
    <property type="project" value="TreeGrafter"/>
</dbReference>
<dbReference type="AlphaFoldDB" id="V4Q4P2"/>
<evidence type="ECO:0000313" key="4">
    <source>
        <dbReference type="EMBL" id="ESQ97669.1"/>
    </source>
</evidence>
<reference evidence="4 5" key="1">
    <citation type="submission" date="2013-07" db="EMBL/GenBank/DDBJ databases">
        <authorList>
            <person name="Schaap P.J."/>
            <person name="Mehboob F."/>
            <person name="Oosterkamp M.J."/>
            <person name="de Vos W.M."/>
            <person name="Stams A.J.M."/>
            <person name="Koehorst J.J."/>
        </authorList>
    </citation>
    <scope>NUCLEOTIDE SEQUENCE [LARGE SCALE GENOMIC DNA]</scope>
    <source>
        <strain evidence="4 5">AW-1</strain>
    </source>
</reference>
<dbReference type="Pfam" id="PF03573">
    <property type="entry name" value="OprD"/>
    <property type="match status" value="1"/>
</dbReference>
<dbReference type="Gene3D" id="2.40.160.10">
    <property type="entry name" value="Porin"/>
    <property type="match status" value="1"/>
</dbReference>
<dbReference type="InterPro" id="IPR005318">
    <property type="entry name" value="OM_porin_bac"/>
</dbReference>
<dbReference type="Proteomes" id="UP000017822">
    <property type="component" value="Unassembled WGS sequence"/>
</dbReference>
<dbReference type="InterPro" id="IPR023614">
    <property type="entry name" value="Porin_dom_sf"/>
</dbReference>
<dbReference type="PATRIC" id="fig|1263865.4.peg.3811"/>